<keyword evidence="2" id="KW-1185">Reference proteome</keyword>
<dbReference type="RefSeq" id="WP_106717448.1">
    <property type="nucleotide sequence ID" value="NZ_JACHXT010000003.1"/>
</dbReference>
<dbReference type="Proteomes" id="UP000241158">
    <property type="component" value="Unassembled WGS sequence"/>
</dbReference>
<dbReference type="OrthoDB" id="8452334at2"/>
<comment type="caution">
    <text evidence="1">The sequence shown here is derived from an EMBL/GenBank/DDBJ whole genome shotgun (WGS) entry which is preliminary data.</text>
</comment>
<sequence>MTVDDRELMTEISAQAQIAEQGRPKVADVLALANALQRDFPHRSVDEILTKLKSVWRARGLSWSGE</sequence>
<dbReference type="EMBL" id="PGGN01000003">
    <property type="protein sequence ID" value="PSH56701.1"/>
    <property type="molecule type" value="Genomic_DNA"/>
</dbReference>
<gene>
    <name evidence="1" type="ORF">CU100_15220</name>
</gene>
<protein>
    <submittedName>
        <fullName evidence="1">Uncharacterized protein</fullName>
    </submittedName>
</protein>
<evidence type="ECO:0000313" key="1">
    <source>
        <dbReference type="EMBL" id="PSH56701.1"/>
    </source>
</evidence>
<organism evidence="1 2">
    <name type="scientific">Phyllobacterium endophyticum</name>
    <dbReference type="NCBI Taxonomy" id="1149773"/>
    <lineage>
        <taxon>Bacteria</taxon>
        <taxon>Pseudomonadati</taxon>
        <taxon>Pseudomonadota</taxon>
        <taxon>Alphaproteobacteria</taxon>
        <taxon>Hyphomicrobiales</taxon>
        <taxon>Phyllobacteriaceae</taxon>
        <taxon>Phyllobacterium</taxon>
    </lineage>
</organism>
<evidence type="ECO:0000313" key="2">
    <source>
        <dbReference type="Proteomes" id="UP000241158"/>
    </source>
</evidence>
<reference evidence="2" key="1">
    <citation type="submission" date="2017-11" db="EMBL/GenBank/DDBJ databases">
        <authorList>
            <person name="Kuznetsova I."/>
            <person name="Sazanova A."/>
            <person name="Chirak E."/>
            <person name="Safronova V."/>
            <person name="Willems A."/>
        </authorList>
    </citation>
    <scope>NUCLEOTIDE SEQUENCE [LARGE SCALE GENOMIC DNA]</scope>
    <source>
        <strain evidence="2">PEPV15</strain>
    </source>
</reference>
<proteinExistence type="predicted"/>
<accession>A0A2P7AR47</accession>
<name>A0A2P7AR47_9HYPH</name>
<dbReference type="AlphaFoldDB" id="A0A2P7AR47"/>